<dbReference type="PIRSF" id="PIRSF000105">
    <property type="entry name" value="HCDH"/>
    <property type="match status" value="1"/>
</dbReference>
<accession>A0ABW3QQ77</accession>
<dbReference type="PANTHER" id="PTHR48075:SF9">
    <property type="entry name" value="3-HYDROXYBUTYRYL-COA DEHYDROGENASE"/>
    <property type="match status" value="1"/>
</dbReference>
<reference evidence="7" key="1">
    <citation type="journal article" date="2019" name="Int. J. Syst. Evol. Microbiol.">
        <title>The Global Catalogue of Microorganisms (GCM) 10K type strain sequencing project: providing services to taxonomists for standard genome sequencing and annotation.</title>
        <authorList>
            <consortium name="The Broad Institute Genomics Platform"/>
            <consortium name="The Broad Institute Genome Sequencing Center for Infectious Disease"/>
            <person name="Wu L."/>
            <person name="Ma J."/>
        </authorList>
    </citation>
    <scope>NUCLEOTIDE SEQUENCE [LARGE SCALE GENOMIC DNA]</scope>
    <source>
        <strain evidence="7">CCUG 60214</strain>
    </source>
</reference>
<dbReference type="SUPFAM" id="SSF48179">
    <property type="entry name" value="6-phosphogluconate dehydrogenase C-terminal domain-like"/>
    <property type="match status" value="1"/>
</dbReference>
<comment type="similarity">
    <text evidence="2">Belongs to the 3-hydroxyacyl-CoA dehydrogenase family.</text>
</comment>
<evidence type="ECO:0000256" key="2">
    <source>
        <dbReference type="ARBA" id="ARBA00009463"/>
    </source>
</evidence>
<name>A0ABW3QQ77_9PSEU</name>
<proteinExistence type="inferred from homology"/>
<dbReference type="EMBL" id="JBHTLK010000022">
    <property type="protein sequence ID" value="MFD1146924.1"/>
    <property type="molecule type" value="Genomic_DNA"/>
</dbReference>
<dbReference type="InterPro" id="IPR006108">
    <property type="entry name" value="3HC_DH_C"/>
</dbReference>
<sequence length="287" mass="30651">MSDIQRVGVVGSGLMGSGIAEVCARAGLDVLVAEVSPDATEAARGRIASSLGRGVRSGKLSAEDRDAALERLRFTTDYADFADRNLVVEAVAENEQVKTEVFAALDKIVADPDAIFASNTSSIPIMKLGMATSRPEQVIGVHFFNPVPVLKLVELVPSLLTGDKTRTRAEAFVTGVLNKEVIRSQDRAGFVVNALLIPYLLSAIRMLESGFASAEDIDNGMVLGCAHPMGPLRLTDLIGLDTTKAIAESMYEEFKEPLYSPPPLLLRMVDAGLLGKKSGRGFHSYAS</sequence>
<dbReference type="Pfam" id="PF00725">
    <property type="entry name" value="3HCDH"/>
    <property type="match status" value="1"/>
</dbReference>
<dbReference type="Pfam" id="PF02737">
    <property type="entry name" value="3HCDH_N"/>
    <property type="match status" value="1"/>
</dbReference>
<dbReference type="PANTHER" id="PTHR48075">
    <property type="entry name" value="3-HYDROXYACYL-COA DEHYDROGENASE FAMILY PROTEIN"/>
    <property type="match status" value="1"/>
</dbReference>
<evidence type="ECO:0000313" key="7">
    <source>
        <dbReference type="Proteomes" id="UP001597168"/>
    </source>
</evidence>
<dbReference type="InterPro" id="IPR022694">
    <property type="entry name" value="3-OHacyl-CoA_DH"/>
</dbReference>
<evidence type="ECO:0000259" key="5">
    <source>
        <dbReference type="Pfam" id="PF02737"/>
    </source>
</evidence>
<dbReference type="RefSeq" id="WP_380721505.1">
    <property type="nucleotide sequence ID" value="NZ_JBHTLK010000022.1"/>
</dbReference>
<gene>
    <name evidence="6" type="ORF">ACFQ3T_07295</name>
</gene>
<keyword evidence="7" id="KW-1185">Reference proteome</keyword>
<feature type="domain" description="3-hydroxyacyl-CoA dehydrogenase C-terminal" evidence="4">
    <location>
        <begin position="189"/>
        <end position="285"/>
    </location>
</feature>
<keyword evidence="3" id="KW-0560">Oxidoreductase</keyword>
<protein>
    <submittedName>
        <fullName evidence="6">3-hydroxybutyryl-CoA dehydrogenase</fullName>
    </submittedName>
</protein>
<feature type="domain" description="3-hydroxyacyl-CoA dehydrogenase NAD binding" evidence="5">
    <location>
        <begin position="7"/>
        <end position="186"/>
    </location>
</feature>
<dbReference type="SUPFAM" id="SSF51735">
    <property type="entry name" value="NAD(P)-binding Rossmann-fold domains"/>
    <property type="match status" value="1"/>
</dbReference>
<dbReference type="InterPro" id="IPR008927">
    <property type="entry name" value="6-PGluconate_DH-like_C_sf"/>
</dbReference>
<dbReference type="InterPro" id="IPR013328">
    <property type="entry name" value="6PGD_dom2"/>
</dbReference>
<comment type="caution">
    <text evidence="6">The sequence shown here is derived from an EMBL/GenBank/DDBJ whole genome shotgun (WGS) entry which is preliminary data.</text>
</comment>
<evidence type="ECO:0000313" key="6">
    <source>
        <dbReference type="EMBL" id="MFD1146924.1"/>
    </source>
</evidence>
<dbReference type="InterPro" id="IPR006176">
    <property type="entry name" value="3-OHacyl-CoA_DH_NAD-bd"/>
</dbReference>
<dbReference type="Proteomes" id="UP001597168">
    <property type="component" value="Unassembled WGS sequence"/>
</dbReference>
<dbReference type="Gene3D" id="3.40.50.720">
    <property type="entry name" value="NAD(P)-binding Rossmann-like Domain"/>
    <property type="match status" value="1"/>
</dbReference>
<evidence type="ECO:0000256" key="1">
    <source>
        <dbReference type="ARBA" id="ARBA00005086"/>
    </source>
</evidence>
<dbReference type="InterPro" id="IPR036291">
    <property type="entry name" value="NAD(P)-bd_dom_sf"/>
</dbReference>
<evidence type="ECO:0000259" key="4">
    <source>
        <dbReference type="Pfam" id="PF00725"/>
    </source>
</evidence>
<dbReference type="Gene3D" id="1.10.1040.10">
    <property type="entry name" value="N-(1-d-carboxylethyl)-l-norvaline Dehydrogenase, domain 2"/>
    <property type="match status" value="1"/>
</dbReference>
<evidence type="ECO:0000256" key="3">
    <source>
        <dbReference type="ARBA" id="ARBA00023002"/>
    </source>
</evidence>
<dbReference type="NCBIfam" id="NF005875">
    <property type="entry name" value="PRK07819.1"/>
    <property type="match status" value="1"/>
</dbReference>
<organism evidence="6 7">
    <name type="scientific">Saccharothrix hoggarensis</name>
    <dbReference type="NCBI Taxonomy" id="913853"/>
    <lineage>
        <taxon>Bacteria</taxon>
        <taxon>Bacillati</taxon>
        <taxon>Actinomycetota</taxon>
        <taxon>Actinomycetes</taxon>
        <taxon>Pseudonocardiales</taxon>
        <taxon>Pseudonocardiaceae</taxon>
        <taxon>Saccharothrix</taxon>
    </lineage>
</organism>
<comment type="pathway">
    <text evidence="1">Lipid metabolism; butanoate metabolism.</text>
</comment>